<dbReference type="RefSeq" id="WP_160906270.1">
    <property type="nucleotide sequence ID" value="NZ_WVHS01000002.1"/>
</dbReference>
<dbReference type="InterPro" id="IPR009097">
    <property type="entry name" value="Cyclic_Pdiesterase"/>
</dbReference>
<dbReference type="Proteomes" id="UP000451233">
    <property type="component" value="Unassembled WGS sequence"/>
</dbReference>
<dbReference type="SUPFAM" id="SSF55144">
    <property type="entry name" value="LigT-like"/>
    <property type="match status" value="1"/>
</dbReference>
<evidence type="ECO:0000313" key="1">
    <source>
        <dbReference type="EMBL" id="MXV15265.1"/>
    </source>
</evidence>
<proteinExistence type="predicted"/>
<evidence type="ECO:0008006" key="3">
    <source>
        <dbReference type="Google" id="ProtNLM"/>
    </source>
</evidence>
<organism evidence="1 2">
    <name type="scientific">Hufsiella ginkgonis</name>
    <dbReference type="NCBI Taxonomy" id="2695274"/>
    <lineage>
        <taxon>Bacteria</taxon>
        <taxon>Pseudomonadati</taxon>
        <taxon>Bacteroidota</taxon>
        <taxon>Sphingobacteriia</taxon>
        <taxon>Sphingobacteriales</taxon>
        <taxon>Sphingobacteriaceae</taxon>
        <taxon>Hufsiella</taxon>
    </lineage>
</organism>
<evidence type="ECO:0000313" key="2">
    <source>
        <dbReference type="Proteomes" id="UP000451233"/>
    </source>
</evidence>
<dbReference type="AlphaFoldDB" id="A0A7K1XWA4"/>
<name>A0A7K1XWA4_9SPHI</name>
<dbReference type="PANTHER" id="PTHR40037:SF1">
    <property type="entry name" value="PHOSPHOESTERASE SAOUHSC_00951-RELATED"/>
    <property type="match status" value="1"/>
</dbReference>
<dbReference type="PANTHER" id="PTHR40037">
    <property type="entry name" value="PHOSPHOESTERASE YJCG-RELATED"/>
    <property type="match status" value="1"/>
</dbReference>
<dbReference type="EMBL" id="WVHS01000002">
    <property type="protein sequence ID" value="MXV15265.1"/>
    <property type="molecule type" value="Genomic_DNA"/>
</dbReference>
<dbReference type="InterPro" id="IPR050580">
    <property type="entry name" value="2H_phosphoesterase_YjcG-like"/>
</dbReference>
<protein>
    <recommendedName>
        <fullName evidence="3">2'-5' RNA ligase family protein</fullName>
    </recommendedName>
</protein>
<dbReference type="Gene3D" id="3.90.1140.10">
    <property type="entry name" value="Cyclic phosphodiesterase"/>
    <property type="match status" value="1"/>
</dbReference>
<gene>
    <name evidence="1" type="ORF">GS398_08125</name>
</gene>
<sequence length="189" mass="22052">MENLYLLAILPPAQLGGQIHEIREECAHRFNVKAALKPPVHITLFRPFKLGPVLEKHLLRQLSPAAVHPDIEIILENFDSFNVHTLYIRVVKNPGLSSLQRGIARIMNQHKFAPRETKNGNTTFTPHITIAYRDIPAETFPLMWEEYKDRKFQRKFTADGFTLLKHDGKKWQIFKEYRLKQEPEALTLF</sequence>
<keyword evidence="2" id="KW-1185">Reference proteome</keyword>
<dbReference type="Pfam" id="PF13563">
    <property type="entry name" value="2_5_RNA_ligase2"/>
    <property type="match status" value="1"/>
</dbReference>
<accession>A0A7K1XWA4</accession>
<reference evidence="1 2" key="1">
    <citation type="submission" date="2019-11" db="EMBL/GenBank/DDBJ databases">
        <title>Pedobacter sp. HMF7056 Genome sequencing and assembly.</title>
        <authorList>
            <person name="Kang H."/>
            <person name="Kim H."/>
            <person name="Joh K."/>
        </authorList>
    </citation>
    <scope>NUCLEOTIDE SEQUENCE [LARGE SCALE GENOMIC DNA]</scope>
    <source>
        <strain evidence="1 2">HMF7056</strain>
    </source>
</reference>
<comment type="caution">
    <text evidence="1">The sequence shown here is derived from an EMBL/GenBank/DDBJ whole genome shotgun (WGS) entry which is preliminary data.</text>
</comment>